<dbReference type="Proteomes" id="UP000622580">
    <property type="component" value="Unassembled WGS sequence"/>
</dbReference>
<keyword evidence="3" id="KW-1185">Reference proteome</keyword>
<reference evidence="2" key="1">
    <citation type="submission" date="2021-04" db="EMBL/GenBank/DDBJ databases">
        <title>Draft genome assembly of strain Phenylobacterium sp. 20VBR1 using MiniION and Illumina platforms.</title>
        <authorList>
            <person name="Thomas F.A."/>
            <person name="Krishnan K.P."/>
            <person name="Sinha R.K."/>
        </authorList>
    </citation>
    <scope>NUCLEOTIDE SEQUENCE</scope>
    <source>
        <strain evidence="2">20VBR1</strain>
    </source>
</reference>
<protein>
    <submittedName>
        <fullName evidence="2">Uncharacterized protein</fullName>
    </submittedName>
</protein>
<accession>A0A941D1V4</accession>
<feature type="compositionally biased region" description="Basic residues" evidence="1">
    <location>
        <begin position="101"/>
        <end position="111"/>
    </location>
</feature>
<dbReference type="AlphaFoldDB" id="A0A941D1V4"/>
<feature type="region of interest" description="Disordered" evidence="1">
    <location>
        <begin position="87"/>
        <end position="120"/>
    </location>
</feature>
<dbReference type="EMBL" id="JAGSGD010000001">
    <property type="protein sequence ID" value="MBR7619944.1"/>
    <property type="molecule type" value="Genomic_DNA"/>
</dbReference>
<evidence type="ECO:0000313" key="3">
    <source>
        <dbReference type="Proteomes" id="UP000622580"/>
    </source>
</evidence>
<gene>
    <name evidence="2" type="ORF">JKL49_11140</name>
</gene>
<sequence length="120" mass="13010">MMLKSYKVAANSTRGPTIEDLRAAVAKAEADGVSRDTMLLRLTFRDESLIKRSPEVGLDEVSFIDGEMRFVGVRVKVGNIPLSLLDVDPQPDPEPEPAPVKVKKTRAKAKPKVAAEAPAV</sequence>
<comment type="caution">
    <text evidence="2">The sequence shown here is derived from an EMBL/GenBank/DDBJ whole genome shotgun (WGS) entry which is preliminary data.</text>
</comment>
<name>A0A941D1V4_9CAUL</name>
<dbReference type="RefSeq" id="WP_215340549.1">
    <property type="nucleotide sequence ID" value="NZ_JAGSGD010000001.1"/>
</dbReference>
<evidence type="ECO:0000256" key="1">
    <source>
        <dbReference type="SAM" id="MobiDB-lite"/>
    </source>
</evidence>
<organism evidence="2 3">
    <name type="scientific">Phenylobacterium glaciei</name>
    <dbReference type="NCBI Taxonomy" id="2803784"/>
    <lineage>
        <taxon>Bacteria</taxon>
        <taxon>Pseudomonadati</taxon>
        <taxon>Pseudomonadota</taxon>
        <taxon>Alphaproteobacteria</taxon>
        <taxon>Caulobacterales</taxon>
        <taxon>Caulobacteraceae</taxon>
        <taxon>Phenylobacterium</taxon>
    </lineage>
</organism>
<proteinExistence type="predicted"/>
<evidence type="ECO:0000313" key="2">
    <source>
        <dbReference type="EMBL" id="MBR7619944.1"/>
    </source>
</evidence>